<dbReference type="PANTHER" id="PTHR31988:SF19">
    <property type="entry name" value="9-O-ACETYL-N-ACETYLNEURAMINIC ACID DEACETYLASE-RELATED"/>
    <property type="match status" value="1"/>
</dbReference>
<feature type="chain" id="PRO_5002973307" description="Sialate O-acetylesterase domain-containing protein" evidence="2">
    <location>
        <begin position="22"/>
        <end position="276"/>
    </location>
</feature>
<dbReference type="eggNOG" id="COG1409">
    <property type="taxonomic scope" value="Bacteria"/>
</dbReference>
<dbReference type="PANTHER" id="PTHR31988">
    <property type="entry name" value="ESTERASE, PUTATIVE (DUF303)-RELATED"/>
    <property type="match status" value="1"/>
</dbReference>
<dbReference type="SUPFAM" id="SSF52266">
    <property type="entry name" value="SGNH hydrolase"/>
    <property type="match status" value="1"/>
</dbReference>
<organism evidence="4 5">
    <name type="scientific">Pedobacter heparinus (strain ATCC 13125 / DSM 2366 / CIP 104194 / JCM 7457 / NBRC 12017 / NCIMB 9290 / NRRL B-14731 / HIM 762-3)</name>
    <dbReference type="NCBI Taxonomy" id="485917"/>
    <lineage>
        <taxon>Bacteria</taxon>
        <taxon>Pseudomonadati</taxon>
        <taxon>Bacteroidota</taxon>
        <taxon>Sphingobacteriia</taxon>
        <taxon>Sphingobacteriales</taxon>
        <taxon>Sphingobacteriaceae</taxon>
        <taxon>Pedobacter</taxon>
    </lineage>
</organism>
<dbReference type="InterPro" id="IPR036514">
    <property type="entry name" value="SGNH_hydro_sf"/>
</dbReference>
<dbReference type="GO" id="GO:0016788">
    <property type="term" value="F:hydrolase activity, acting on ester bonds"/>
    <property type="evidence" value="ECO:0007669"/>
    <property type="project" value="UniProtKB-ARBA"/>
</dbReference>
<dbReference type="KEGG" id="phe:Phep_3849"/>
<feature type="domain" description="Sialate O-acetylesterase" evidence="3">
    <location>
        <begin position="45"/>
        <end position="269"/>
    </location>
</feature>
<dbReference type="InterPro" id="IPR052940">
    <property type="entry name" value="Carb_Esterase_6"/>
</dbReference>
<dbReference type="Pfam" id="PF03629">
    <property type="entry name" value="SASA"/>
    <property type="match status" value="1"/>
</dbReference>
<dbReference type="EMBL" id="CP001681">
    <property type="protein sequence ID" value="ACU06040.1"/>
    <property type="molecule type" value="Genomic_DNA"/>
</dbReference>
<proteinExistence type="predicted"/>
<keyword evidence="2" id="KW-0732">Signal</keyword>
<evidence type="ECO:0000259" key="3">
    <source>
        <dbReference type="Pfam" id="PF03629"/>
    </source>
</evidence>
<dbReference type="Proteomes" id="UP000000852">
    <property type="component" value="Chromosome"/>
</dbReference>
<evidence type="ECO:0000313" key="4">
    <source>
        <dbReference type="EMBL" id="ACU06040.1"/>
    </source>
</evidence>
<evidence type="ECO:0000256" key="1">
    <source>
        <dbReference type="ARBA" id="ARBA00022801"/>
    </source>
</evidence>
<keyword evidence="1" id="KW-0378">Hydrolase</keyword>
<feature type="signal peptide" evidence="2">
    <location>
        <begin position="1"/>
        <end position="21"/>
    </location>
</feature>
<evidence type="ECO:0000256" key="2">
    <source>
        <dbReference type="SAM" id="SignalP"/>
    </source>
</evidence>
<keyword evidence="5" id="KW-1185">Reference proteome</keyword>
<accession>C6XV32</accession>
<gene>
    <name evidence="4" type="ordered locus">Phep_3849</name>
</gene>
<dbReference type="HOGENOM" id="CLU_056093_3_0_10"/>
<dbReference type="RefSeq" id="WP_015809649.1">
    <property type="nucleotide sequence ID" value="NC_013061.1"/>
</dbReference>
<dbReference type="InterPro" id="IPR005181">
    <property type="entry name" value="SASA"/>
</dbReference>
<dbReference type="STRING" id="485917.Phep_3849"/>
<protein>
    <recommendedName>
        <fullName evidence="3">Sialate O-acetylesterase domain-containing protein</fullName>
    </recommendedName>
</protein>
<dbReference type="AlphaFoldDB" id="C6XV32"/>
<dbReference type="Gene3D" id="3.40.50.1110">
    <property type="entry name" value="SGNH hydrolase"/>
    <property type="match status" value="1"/>
</dbReference>
<sequence length="276" mass="30750">MFKNYFILLFVCFISPNFLPAATPLFNEVYDVDTSLHIKKPGPELEIYLLLGQSNMAGRGPLLAEYTAMEQPNVLVWDSEGKWIIARHPLHYDKPKVAGVGPGLSFGFAMARSKPNVRIGLVPCAVGGTNIDVWKPGAMDKATNTHPFDDAEMRIREAMKYGVVKGMIWHQGEANSGAQNMIGYLDKLNELITRIRKMVGNEKLPVVVGELGRYKTNYQQFNKMLAGAPQMIPNLALATSESLVDKGDLTHFDSPSATAYGKRYAEKMLWLQQNIK</sequence>
<reference evidence="4 5" key="1">
    <citation type="journal article" date="2009" name="Stand. Genomic Sci.">
        <title>Complete genome sequence of Pedobacter heparinus type strain (HIM 762-3).</title>
        <authorList>
            <person name="Han C."/>
            <person name="Spring S."/>
            <person name="Lapidus A."/>
            <person name="Del Rio T.G."/>
            <person name="Tice H."/>
            <person name="Copeland A."/>
            <person name="Cheng J.F."/>
            <person name="Lucas S."/>
            <person name="Chen F."/>
            <person name="Nolan M."/>
            <person name="Bruce D."/>
            <person name="Goodwin L."/>
            <person name="Pitluck S."/>
            <person name="Ivanova N."/>
            <person name="Mavromatis K."/>
            <person name="Mikhailova N."/>
            <person name="Pati A."/>
            <person name="Chen A."/>
            <person name="Palaniappan K."/>
            <person name="Land M."/>
            <person name="Hauser L."/>
            <person name="Chang Y.J."/>
            <person name="Jeffries C.C."/>
            <person name="Saunders E."/>
            <person name="Chertkov O."/>
            <person name="Brettin T."/>
            <person name="Goker M."/>
            <person name="Rohde M."/>
            <person name="Bristow J."/>
            <person name="Eisen J.A."/>
            <person name="Markowitz V."/>
            <person name="Hugenholtz P."/>
            <person name="Kyrpides N.C."/>
            <person name="Klenk H.P."/>
            <person name="Detter J.C."/>
        </authorList>
    </citation>
    <scope>NUCLEOTIDE SEQUENCE [LARGE SCALE GENOMIC DNA]</scope>
    <source>
        <strain evidence="5">ATCC 13125 / DSM 2366 / CIP 104194 / JCM 7457 / NBRC 12017 / NCIMB 9290 / NRRL B-14731 / HIM 762-3</strain>
    </source>
</reference>
<name>C6XV32_PEDHD</name>
<evidence type="ECO:0000313" key="5">
    <source>
        <dbReference type="Proteomes" id="UP000000852"/>
    </source>
</evidence>